<keyword evidence="5 6" id="KW-0472">Membrane</keyword>
<evidence type="ECO:0000256" key="2">
    <source>
        <dbReference type="ARBA" id="ARBA00022475"/>
    </source>
</evidence>
<dbReference type="Proteomes" id="UP000002725">
    <property type="component" value="Chromosome"/>
</dbReference>
<sequence>MKCATCLPAESALLTAASCLQTFDFRLLKRIDTYIARQFGLTCIFASLSFLALFVVLDLIENIDRFIDNSVDIQHISLYYLSFLPEVFLATTPIAVLLSSLYVTGRLSSSSELSAIFSAGLSLRRIMLPFAFVSLVITVFNIVNAGWILPETTAYKNTFMREFLGKNSEHLFPESRIHILESRDRILSIGKLEPNTGQAEKITLETFDGSTITQRIDAEKMNYNADLDRWIMTGTRNRTFLPDTTLYRYDPGNDTLKLSLTASSLKELHLRPEEMNIVQHYRYIEEKKDAGFSNLQTAIIELHSRIALPITSLIIILIGVPLSTRKKRSGLAIEAGISILIGFLYISLEKTIHAIGNGGMADPVLTAWLPNIIFLGVGIVLYKTSKT</sequence>
<dbReference type="PANTHER" id="PTHR33529:SF8">
    <property type="entry name" value="PERMEASE, YJGP_YJGQ FAMILY"/>
    <property type="match status" value="1"/>
</dbReference>
<dbReference type="AlphaFoldDB" id="B4S451"/>
<dbReference type="STRING" id="290512.Paes_1831"/>
<dbReference type="PANTHER" id="PTHR33529">
    <property type="entry name" value="SLR0882 PROTEIN-RELATED"/>
    <property type="match status" value="1"/>
</dbReference>
<feature type="transmembrane region" description="Helical" evidence="6">
    <location>
        <begin position="306"/>
        <end position="324"/>
    </location>
</feature>
<reference evidence="7" key="1">
    <citation type="submission" date="2008-06" db="EMBL/GenBank/DDBJ databases">
        <title>Complete sequence of chromosome of Prosthecochloris aestuarii DSM 271.</title>
        <authorList>
            <consortium name="US DOE Joint Genome Institute"/>
            <person name="Lucas S."/>
            <person name="Copeland A."/>
            <person name="Lapidus A."/>
            <person name="Glavina del Rio T."/>
            <person name="Dalin E."/>
            <person name="Tice H."/>
            <person name="Bruce D."/>
            <person name="Goodwin L."/>
            <person name="Pitluck S."/>
            <person name="Schmutz J."/>
            <person name="Larimer F."/>
            <person name="Land M."/>
            <person name="Hauser L."/>
            <person name="Kyrpides N."/>
            <person name="Anderson I."/>
            <person name="Liu Z."/>
            <person name="Li T."/>
            <person name="Zhao F."/>
            <person name="Overmann J."/>
            <person name="Bryant D.A."/>
            <person name="Richardson P."/>
        </authorList>
    </citation>
    <scope>NUCLEOTIDE SEQUENCE [LARGE SCALE GENOMIC DNA]</scope>
    <source>
        <strain evidence="7">DSM 271</strain>
    </source>
</reference>
<evidence type="ECO:0000256" key="5">
    <source>
        <dbReference type="ARBA" id="ARBA00023136"/>
    </source>
</evidence>
<dbReference type="NCBIfam" id="TIGR04408">
    <property type="entry name" value="LptG_lptG"/>
    <property type="match status" value="1"/>
</dbReference>
<evidence type="ECO:0000256" key="1">
    <source>
        <dbReference type="ARBA" id="ARBA00004651"/>
    </source>
</evidence>
<dbReference type="eggNOG" id="COG0795">
    <property type="taxonomic scope" value="Bacteria"/>
</dbReference>
<dbReference type="GO" id="GO:0043190">
    <property type="term" value="C:ATP-binding cassette (ABC) transporter complex"/>
    <property type="evidence" value="ECO:0007669"/>
    <property type="project" value="InterPro"/>
</dbReference>
<keyword evidence="4 6" id="KW-1133">Transmembrane helix</keyword>
<feature type="transmembrane region" description="Helical" evidence="6">
    <location>
        <begin position="126"/>
        <end position="149"/>
    </location>
</feature>
<accession>B4S451</accession>
<dbReference type="InterPro" id="IPR005495">
    <property type="entry name" value="LptG/LptF_permease"/>
</dbReference>
<proteinExistence type="predicted"/>
<feature type="transmembrane region" description="Helical" evidence="6">
    <location>
        <begin position="35"/>
        <end position="57"/>
    </location>
</feature>
<feature type="transmembrane region" description="Helical" evidence="6">
    <location>
        <begin position="78"/>
        <end position="103"/>
    </location>
</feature>
<dbReference type="InterPro" id="IPR030923">
    <property type="entry name" value="LptG"/>
</dbReference>
<keyword evidence="8" id="KW-1185">Reference proteome</keyword>
<evidence type="ECO:0000313" key="7">
    <source>
        <dbReference type="EMBL" id="ACF46843.1"/>
    </source>
</evidence>
<dbReference type="GO" id="GO:0055085">
    <property type="term" value="P:transmembrane transport"/>
    <property type="evidence" value="ECO:0007669"/>
    <property type="project" value="InterPro"/>
</dbReference>
<keyword evidence="2" id="KW-1003">Cell membrane</keyword>
<feature type="transmembrane region" description="Helical" evidence="6">
    <location>
        <begin position="330"/>
        <end position="348"/>
    </location>
</feature>
<name>B4S451_PROA2</name>
<evidence type="ECO:0000256" key="4">
    <source>
        <dbReference type="ARBA" id="ARBA00022989"/>
    </source>
</evidence>
<dbReference type="GO" id="GO:0015920">
    <property type="term" value="P:lipopolysaccharide transport"/>
    <property type="evidence" value="ECO:0007669"/>
    <property type="project" value="TreeGrafter"/>
</dbReference>
<protein>
    <submittedName>
        <fullName evidence="7">Permease YjgP/YjgQ family protein</fullName>
    </submittedName>
</protein>
<comment type="subcellular location">
    <subcellularLocation>
        <location evidence="1">Cell membrane</location>
        <topology evidence="1">Multi-pass membrane protein</topology>
    </subcellularLocation>
</comment>
<evidence type="ECO:0000313" key="8">
    <source>
        <dbReference type="Proteomes" id="UP000002725"/>
    </source>
</evidence>
<dbReference type="HOGENOM" id="CLU_028799_3_1_10"/>
<evidence type="ECO:0000256" key="6">
    <source>
        <dbReference type="SAM" id="Phobius"/>
    </source>
</evidence>
<gene>
    <name evidence="7" type="ordered locus">Paes_1831</name>
</gene>
<feature type="transmembrane region" description="Helical" evidence="6">
    <location>
        <begin position="360"/>
        <end position="382"/>
    </location>
</feature>
<keyword evidence="3 6" id="KW-0812">Transmembrane</keyword>
<dbReference type="KEGG" id="paa:Paes_1831"/>
<evidence type="ECO:0000256" key="3">
    <source>
        <dbReference type="ARBA" id="ARBA00022692"/>
    </source>
</evidence>
<dbReference type="EMBL" id="CP001108">
    <property type="protein sequence ID" value="ACF46843.1"/>
    <property type="molecule type" value="Genomic_DNA"/>
</dbReference>
<dbReference type="Pfam" id="PF03739">
    <property type="entry name" value="LptF_LptG"/>
    <property type="match status" value="1"/>
</dbReference>
<organism evidence="7 8">
    <name type="scientific">Prosthecochloris aestuarii (strain DSM 271 / SK 413)</name>
    <dbReference type="NCBI Taxonomy" id="290512"/>
    <lineage>
        <taxon>Bacteria</taxon>
        <taxon>Pseudomonadati</taxon>
        <taxon>Chlorobiota</taxon>
        <taxon>Chlorobiia</taxon>
        <taxon>Chlorobiales</taxon>
        <taxon>Chlorobiaceae</taxon>
        <taxon>Prosthecochloris</taxon>
    </lineage>
</organism>